<dbReference type="PANTHER" id="PTHR43586">
    <property type="entry name" value="CYSTEINE DESULFURASE"/>
    <property type="match status" value="1"/>
</dbReference>
<organism evidence="4 5">
    <name type="scientific">Microbacterium binotii</name>
    <dbReference type="NCBI Taxonomy" id="462710"/>
    <lineage>
        <taxon>Bacteria</taxon>
        <taxon>Bacillati</taxon>
        <taxon>Actinomycetota</taxon>
        <taxon>Actinomycetes</taxon>
        <taxon>Micrococcales</taxon>
        <taxon>Microbacteriaceae</taxon>
        <taxon>Microbacterium</taxon>
    </lineage>
</organism>
<dbReference type="Pfam" id="PF00266">
    <property type="entry name" value="Aminotran_5"/>
    <property type="match status" value="1"/>
</dbReference>
<proteinExistence type="predicted"/>
<dbReference type="InterPro" id="IPR015422">
    <property type="entry name" value="PyrdxlP-dep_Trfase_small"/>
</dbReference>
<dbReference type="EMBL" id="BAAARI010000036">
    <property type="protein sequence ID" value="GAA2588406.1"/>
    <property type="molecule type" value="Genomic_DNA"/>
</dbReference>
<dbReference type="InterPro" id="IPR015424">
    <property type="entry name" value="PyrdxlP-dep_Trfase"/>
</dbReference>
<evidence type="ECO:0000256" key="1">
    <source>
        <dbReference type="ARBA" id="ARBA00001933"/>
    </source>
</evidence>
<feature type="domain" description="Aminotransferase class V" evidence="3">
    <location>
        <begin position="35"/>
        <end position="400"/>
    </location>
</feature>
<sequence length="412" mass="44472">MRARIIGEVRRLRRTPAREDAAGRPGFAYLPADTVYLDAACQSMRPVPVIEALDEYFRTRNACGGRASYESARQVDAGVADTRAAVLRALGLTSRTHAVSFTLNTTYGLNLLLAQMPAGGFRRVVTTVTEHNAVFLSTIAFARARGIDRLVLERDALGALMYRDADLADALVVVSAQNNVDGAVTADLAGLVADAHRLGGTVIVDAAQAMAHAPEVLRSLDADAICFSAHKAYGPSLGVVVATRALLMSLEVGFIGGGQVAEVTADDFVLLDEPHTRLEPGLQAWGEILAFGAALRWREAYARAAGESVEQRERRLTRSLREGLGAIPNLTVFGDPDGALVPLLAHRVDSNRLAVFLSKAGISARSGYFCAHYWLRERERVEPLLRFSLGAHNTEEDVARCLDVLGRMLRGL</sequence>
<dbReference type="InterPro" id="IPR000192">
    <property type="entry name" value="Aminotrans_V_dom"/>
</dbReference>
<dbReference type="SUPFAM" id="SSF53383">
    <property type="entry name" value="PLP-dependent transferases"/>
    <property type="match status" value="1"/>
</dbReference>
<dbReference type="InterPro" id="IPR015421">
    <property type="entry name" value="PyrdxlP-dep_Trfase_major"/>
</dbReference>
<accession>A0ABN3PKE4</accession>
<evidence type="ECO:0000313" key="4">
    <source>
        <dbReference type="EMBL" id="GAA2588406.1"/>
    </source>
</evidence>
<keyword evidence="5" id="KW-1185">Reference proteome</keyword>
<comment type="cofactor">
    <cofactor evidence="1">
        <name>pyridoxal 5'-phosphate</name>
        <dbReference type="ChEBI" id="CHEBI:597326"/>
    </cofactor>
</comment>
<evidence type="ECO:0000313" key="5">
    <source>
        <dbReference type="Proteomes" id="UP001500274"/>
    </source>
</evidence>
<evidence type="ECO:0000259" key="3">
    <source>
        <dbReference type="Pfam" id="PF00266"/>
    </source>
</evidence>
<name>A0ABN3PKE4_9MICO</name>
<reference evidence="4 5" key="1">
    <citation type="journal article" date="2019" name="Int. J. Syst. Evol. Microbiol.">
        <title>The Global Catalogue of Microorganisms (GCM) 10K type strain sequencing project: providing services to taxonomists for standard genome sequencing and annotation.</title>
        <authorList>
            <consortium name="The Broad Institute Genomics Platform"/>
            <consortium name="The Broad Institute Genome Sequencing Center for Infectious Disease"/>
            <person name="Wu L."/>
            <person name="Ma J."/>
        </authorList>
    </citation>
    <scope>NUCLEOTIDE SEQUENCE [LARGE SCALE GENOMIC DNA]</scope>
    <source>
        <strain evidence="4 5">JCM 16365</strain>
    </source>
</reference>
<protein>
    <submittedName>
        <fullName evidence="4">Cysteine desulfurase</fullName>
    </submittedName>
</protein>
<dbReference type="Proteomes" id="UP001500274">
    <property type="component" value="Unassembled WGS sequence"/>
</dbReference>
<comment type="caution">
    <text evidence="4">The sequence shown here is derived from an EMBL/GenBank/DDBJ whole genome shotgun (WGS) entry which is preliminary data.</text>
</comment>
<gene>
    <name evidence="4" type="ORF">GCM10009862_28560</name>
</gene>
<evidence type="ECO:0000256" key="2">
    <source>
        <dbReference type="ARBA" id="ARBA00022898"/>
    </source>
</evidence>
<dbReference type="Gene3D" id="3.40.640.10">
    <property type="entry name" value="Type I PLP-dependent aspartate aminotransferase-like (Major domain)"/>
    <property type="match status" value="1"/>
</dbReference>
<keyword evidence="2" id="KW-0663">Pyridoxal phosphate</keyword>
<dbReference type="PANTHER" id="PTHR43586:SF8">
    <property type="entry name" value="CYSTEINE DESULFURASE 1, CHLOROPLASTIC"/>
    <property type="match status" value="1"/>
</dbReference>
<dbReference type="Gene3D" id="3.90.1150.10">
    <property type="entry name" value="Aspartate Aminotransferase, domain 1"/>
    <property type="match status" value="1"/>
</dbReference>